<keyword evidence="1" id="KW-0472">Membrane</keyword>
<evidence type="ECO:0000256" key="1">
    <source>
        <dbReference type="SAM" id="Phobius"/>
    </source>
</evidence>
<keyword evidence="1" id="KW-0812">Transmembrane</keyword>
<protein>
    <submittedName>
        <fullName evidence="2">Uncharacterized protein</fullName>
    </submittedName>
</protein>
<keyword evidence="3" id="KW-1185">Reference proteome</keyword>
<feature type="transmembrane region" description="Helical" evidence="1">
    <location>
        <begin position="20"/>
        <end position="41"/>
    </location>
</feature>
<name>A0A5C3PPJ8_9APHY</name>
<dbReference type="InParanoid" id="A0A5C3PPJ8"/>
<sequence>MPPPTSSLSLEADMSSPKVVITMTGSLIGFLATIIALYIVARKTCGAGHARAAREHVHASSRAGVSIAAINQSRCLHCIHEKHHVEGAVDLSGRSSSSMFLSAPPSSGALVSLRPPTPVYVPIRAVHVLAVAFPRGRQ</sequence>
<gene>
    <name evidence="2" type="ORF">K466DRAFT_583212</name>
</gene>
<proteinExistence type="predicted"/>
<dbReference type="EMBL" id="ML211031">
    <property type="protein sequence ID" value="TFK90987.1"/>
    <property type="molecule type" value="Genomic_DNA"/>
</dbReference>
<dbReference type="Proteomes" id="UP000308197">
    <property type="component" value="Unassembled WGS sequence"/>
</dbReference>
<accession>A0A5C3PPJ8</accession>
<reference evidence="2 3" key="1">
    <citation type="journal article" date="2019" name="Nat. Ecol. Evol.">
        <title>Megaphylogeny resolves global patterns of mushroom evolution.</title>
        <authorList>
            <person name="Varga T."/>
            <person name="Krizsan K."/>
            <person name="Foldi C."/>
            <person name="Dima B."/>
            <person name="Sanchez-Garcia M."/>
            <person name="Sanchez-Ramirez S."/>
            <person name="Szollosi G.J."/>
            <person name="Szarkandi J.G."/>
            <person name="Papp V."/>
            <person name="Albert L."/>
            <person name="Andreopoulos W."/>
            <person name="Angelini C."/>
            <person name="Antonin V."/>
            <person name="Barry K.W."/>
            <person name="Bougher N.L."/>
            <person name="Buchanan P."/>
            <person name="Buyck B."/>
            <person name="Bense V."/>
            <person name="Catcheside P."/>
            <person name="Chovatia M."/>
            <person name="Cooper J."/>
            <person name="Damon W."/>
            <person name="Desjardin D."/>
            <person name="Finy P."/>
            <person name="Geml J."/>
            <person name="Haridas S."/>
            <person name="Hughes K."/>
            <person name="Justo A."/>
            <person name="Karasinski D."/>
            <person name="Kautmanova I."/>
            <person name="Kiss B."/>
            <person name="Kocsube S."/>
            <person name="Kotiranta H."/>
            <person name="LaButti K.M."/>
            <person name="Lechner B.E."/>
            <person name="Liimatainen K."/>
            <person name="Lipzen A."/>
            <person name="Lukacs Z."/>
            <person name="Mihaltcheva S."/>
            <person name="Morgado L.N."/>
            <person name="Niskanen T."/>
            <person name="Noordeloos M.E."/>
            <person name="Ohm R.A."/>
            <person name="Ortiz-Santana B."/>
            <person name="Ovrebo C."/>
            <person name="Racz N."/>
            <person name="Riley R."/>
            <person name="Savchenko A."/>
            <person name="Shiryaev A."/>
            <person name="Soop K."/>
            <person name="Spirin V."/>
            <person name="Szebenyi C."/>
            <person name="Tomsovsky M."/>
            <person name="Tulloss R.E."/>
            <person name="Uehling J."/>
            <person name="Grigoriev I.V."/>
            <person name="Vagvolgyi C."/>
            <person name="Papp T."/>
            <person name="Martin F.M."/>
            <person name="Miettinen O."/>
            <person name="Hibbett D.S."/>
            <person name="Nagy L.G."/>
        </authorList>
    </citation>
    <scope>NUCLEOTIDE SEQUENCE [LARGE SCALE GENOMIC DNA]</scope>
    <source>
        <strain evidence="2 3">HHB13444</strain>
    </source>
</reference>
<keyword evidence="1" id="KW-1133">Transmembrane helix</keyword>
<evidence type="ECO:0000313" key="3">
    <source>
        <dbReference type="Proteomes" id="UP000308197"/>
    </source>
</evidence>
<organism evidence="2 3">
    <name type="scientific">Polyporus arcularius HHB13444</name>
    <dbReference type="NCBI Taxonomy" id="1314778"/>
    <lineage>
        <taxon>Eukaryota</taxon>
        <taxon>Fungi</taxon>
        <taxon>Dikarya</taxon>
        <taxon>Basidiomycota</taxon>
        <taxon>Agaricomycotina</taxon>
        <taxon>Agaricomycetes</taxon>
        <taxon>Polyporales</taxon>
        <taxon>Polyporaceae</taxon>
        <taxon>Polyporus</taxon>
    </lineage>
</organism>
<evidence type="ECO:0000313" key="2">
    <source>
        <dbReference type="EMBL" id="TFK90987.1"/>
    </source>
</evidence>
<dbReference type="AlphaFoldDB" id="A0A5C3PPJ8"/>